<dbReference type="PANTHER" id="PTHR42103">
    <property type="entry name" value="ALPHA/BETA-HYDROLASES SUPERFAMILY PROTEIN"/>
    <property type="match status" value="1"/>
</dbReference>
<dbReference type="Proteomes" id="UP000026922">
    <property type="component" value="Unassembled WGS sequence"/>
</dbReference>
<dbReference type="SUPFAM" id="SSF53474">
    <property type="entry name" value="alpha/beta-Hydrolases"/>
    <property type="match status" value="1"/>
</dbReference>
<evidence type="ECO:0000313" key="2">
    <source>
        <dbReference type="EMBL" id="ETZ04715.1"/>
    </source>
</evidence>
<dbReference type="Pfam" id="PF00561">
    <property type="entry name" value="Abhydrolase_1"/>
    <property type="match status" value="1"/>
</dbReference>
<evidence type="ECO:0000259" key="1">
    <source>
        <dbReference type="Pfam" id="PF00561"/>
    </source>
</evidence>
<dbReference type="PANTHER" id="PTHR42103:SF2">
    <property type="entry name" value="AB HYDROLASE-1 DOMAIN-CONTAINING PROTEIN"/>
    <property type="match status" value="1"/>
</dbReference>
<keyword evidence="3" id="KW-1185">Reference proteome</keyword>
<evidence type="ECO:0000313" key="3">
    <source>
        <dbReference type="Proteomes" id="UP000026922"/>
    </source>
</evidence>
<accession>A0A061JG10</accession>
<sequence>MQYIRSSINYFVEMSSTFMIPGPQGKIEAIYHTTKQSSNVVLLASPHPKWEGLLDHSVMFTIYRSFVRCKFDVLRFNYRGTGKSTGTFSNGEGEISDAEACLNWLSDRYFPKARYWVAGYSFGAWIGMQILMRRPECERFVGVALRPNLYPFDFLAPCPHPGLIVHGTEDTVTPCDLVVRLAYQLSAQKRGQKINLKLIPDGDEKFSTHLRDLEDIISNYIEKEMESLEPSFSRESVQGIGL</sequence>
<comment type="caution">
    <text evidence="2">The sequence shown here is derived from an EMBL/GenBank/DDBJ whole genome shotgun (WGS) entry which is preliminary data.</text>
</comment>
<dbReference type="EMBL" id="ARPM03000159">
    <property type="protein sequence ID" value="ETZ04715.1"/>
    <property type="molecule type" value="Genomic_DNA"/>
</dbReference>
<organism evidence="2 3">
    <name type="scientific">Holospora undulata HU1</name>
    <dbReference type="NCBI Taxonomy" id="1321371"/>
    <lineage>
        <taxon>Bacteria</taxon>
        <taxon>Pseudomonadati</taxon>
        <taxon>Pseudomonadota</taxon>
        <taxon>Alphaproteobacteria</taxon>
        <taxon>Holosporales</taxon>
        <taxon>Holosporaceae</taxon>
        <taxon>Holospora</taxon>
    </lineage>
</organism>
<dbReference type="InterPro" id="IPR000073">
    <property type="entry name" value="AB_hydrolase_1"/>
</dbReference>
<gene>
    <name evidence="2" type="ORF">K737_300875</name>
</gene>
<dbReference type="AlphaFoldDB" id="A0A061JG10"/>
<dbReference type="Gene3D" id="3.40.50.1820">
    <property type="entry name" value="alpha/beta hydrolase"/>
    <property type="match status" value="1"/>
</dbReference>
<feature type="domain" description="AB hydrolase-1" evidence="1">
    <location>
        <begin position="62"/>
        <end position="148"/>
    </location>
</feature>
<dbReference type="InterPro" id="IPR029058">
    <property type="entry name" value="AB_hydrolase_fold"/>
</dbReference>
<proteinExistence type="predicted"/>
<name>A0A061JG10_9PROT</name>
<protein>
    <recommendedName>
        <fullName evidence="1">AB hydrolase-1 domain-containing protein</fullName>
    </recommendedName>
</protein>
<reference evidence="2 3" key="1">
    <citation type="journal article" date="2013" name="Genome Announc.">
        <title>Draft Genome Sequence of Holospora undulata Strain HU1, a Micronucleus-Specific Symbiont of the Ciliate Paramecium caudatum.</title>
        <authorList>
            <person name="Dohra H."/>
            <person name="Suzuki H."/>
            <person name="Suzuki T."/>
            <person name="Tanaka K."/>
            <person name="Fujishima M."/>
        </authorList>
    </citation>
    <scope>NUCLEOTIDE SEQUENCE [LARGE SCALE GENOMIC DNA]</scope>
    <source>
        <strain evidence="2 3">HU1</strain>
    </source>
</reference>
<dbReference type="ESTHER" id="9prot-a0a061jg10">
    <property type="family name" value="Atu1826-like"/>
</dbReference>